<dbReference type="EMBL" id="FNIG01000004">
    <property type="protein sequence ID" value="SDN36839.1"/>
    <property type="molecule type" value="Genomic_DNA"/>
</dbReference>
<keyword evidence="3" id="KW-0689">Ribosomal protein</keyword>
<dbReference type="InterPro" id="IPR000182">
    <property type="entry name" value="GNAT_dom"/>
</dbReference>
<evidence type="ECO:0000259" key="2">
    <source>
        <dbReference type="PROSITE" id="PS51186"/>
    </source>
</evidence>
<dbReference type="OrthoDB" id="162775at2"/>
<dbReference type="GO" id="GO:0005840">
    <property type="term" value="C:ribosome"/>
    <property type="evidence" value="ECO:0007669"/>
    <property type="project" value="UniProtKB-KW"/>
</dbReference>
<protein>
    <submittedName>
        <fullName evidence="3">Ribosomal protein S18 acetylase RimI</fullName>
    </submittedName>
</protein>
<dbReference type="PANTHER" id="PTHR13947:SF37">
    <property type="entry name" value="LD18367P"/>
    <property type="match status" value="1"/>
</dbReference>
<dbReference type="PANTHER" id="PTHR13947">
    <property type="entry name" value="GNAT FAMILY N-ACETYLTRANSFERASE"/>
    <property type="match status" value="1"/>
</dbReference>
<proteinExistence type="predicted"/>
<name>A0A1H0ATZ6_9BACI</name>
<dbReference type="InterPro" id="IPR016181">
    <property type="entry name" value="Acyl_CoA_acyltransferase"/>
</dbReference>
<evidence type="ECO:0000256" key="1">
    <source>
        <dbReference type="ARBA" id="ARBA00022679"/>
    </source>
</evidence>
<reference evidence="3 4" key="1">
    <citation type="submission" date="2016-10" db="EMBL/GenBank/DDBJ databases">
        <authorList>
            <person name="de Groot N.N."/>
        </authorList>
    </citation>
    <scope>NUCLEOTIDE SEQUENCE [LARGE SCALE GENOMIC DNA]</scope>
    <source>
        <strain evidence="3 4">CGMCC 1.3442</strain>
    </source>
</reference>
<evidence type="ECO:0000313" key="3">
    <source>
        <dbReference type="EMBL" id="SDN36839.1"/>
    </source>
</evidence>
<dbReference type="RefSeq" id="WP_093856525.1">
    <property type="nucleotide sequence ID" value="NZ_BJVZ01000016.1"/>
</dbReference>
<dbReference type="CDD" id="cd04301">
    <property type="entry name" value="NAT_SF"/>
    <property type="match status" value="1"/>
</dbReference>
<evidence type="ECO:0000313" key="4">
    <source>
        <dbReference type="Proteomes" id="UP000199334"/>
    </source>
</evidence>
<dbReference type="Gene3D" id="3.40.630.30">
    <property type="match status" value="1"/>
</dbReference>
<dbReference type="AlphaFoldDB" id="A0A1H0ATZ6"/>
<dbReference type="STRING" id="237069.SAMN05216498_2072"/>
<dbReference type="Pfam" id="PF00583">
    <property type="entry name" value="Acetyltransf_1"/>
    <property type="match status" value="1"/>
</dbReference>
<accession>A0A1H0ATZ6</accession>
<keyword evidence="4" id="KW-1185">Reference proteome</keyword>
<dbReference type="InterPro" id="IPR050769">
    <property type="entry name" value="NAT_camello-type"/>
</dbReference>
<organism evidence="3 4">
    <name type="scientific">Tenuibacillus multivorans</name>
    <dbReference type="NCBI Taxonomy" id="237069"/>
    <lineage>
        <taxon>Bacteria</taxon>
        <taxon>Bacillati</taxon>
        <taxon>Bacillota</taxon>
        <taxon>Bacilli</taxon>
        <taxon>Bacillales</taxon>
        <taxon>Bacillaceae</taxon>
        <taxon>Tenuibacillus</taxon>
    </lineage>
</organism>
<dbReference type="SUPFAM" id="SSF55729">
    <property type="entry name" value="Acyl-CoA N-acyltransferases (Nat)"/>
    <property type="match status" value="1"/>
</dbReference>
<feature type="domain" description="N-acetyltransferase" evidence="2">
    <location>
        <begin position="5"/>
        <end position="152"/>
    </location>
</feature>
<dbReference type="Proteomes" id="UP000199334">
    <property type="component" value="Unassembled WGS sequence"/>
</dbReference>
<dbReference type="PROSITE" id="PS51186">
    <property type="entry name" value="GNAT"/>
    <property type="match status" value="1"/>
</dbReference>
<gene>
    <name evidence="3" type="ORF">SAMN05216498_2072</name>
</gene>
<keyword evidence="3" id="KW-0687">Ribonucleoprotein</keyword>
<dbReference type="GO" id="GO:0008080">
    <property type="term" value="F:N-acetyltransferase activity"/>
    <property type="evidence" value="ECO:0007669"/>
    <property type="project" value="InterPro"/>
</dbReference>
<keyword evidence="1" id="KW-0808">Transferase</keyword>
<sequence length="156" mass="18231">MIKNITLEKVKINNRKNYMNYLLMADESEEIINEYINKGDLYTVHYEENLAGVVLFIFHSSSTVELKNIALDSEFRGKGIGKNVIKQSFDLYKRMSYEKMIVGTANSSIDNIAFYQKVGFRLTSIKRDFFKQYPEPIYENGIRAVDMIIFEKIIKD</sequence>